<sequence length="443" mass="49839">MALWKDYKVLFASDEEDVKELFTQLDTIFTGIDEAAITEIKNIYSLLNDEQKNDFYVKINALTVGVDYMSINTLAANYNVAHEYAKKACFDVGLALDKNIIALREAVTVASSLIGCSLIALQNRSGLNERDNSALITYLTDICCALSKTVTVTQKDFLEKINPVNVIPLSKTGLETCIYKLKTAYEELNTLCDVNYVPPSNTITKNSALQHSIKLLNAPLDDTGALGELLATCKKKIILKLLKELLKKNTPAAIKACANCYIVYNIPREDIVSLLQEICNSTEKYTELLKDFSEAEQAKEAFAEPPNAIVKIINKELFFMKKLFLFLKGTRSASSAVFPNTSPFLQYCLNEMIVENVPEYAEKMSLYESVKEKAKAYQQEVYINEATALDIKQPSVGKYFNKPYDPKAYARAPIKREDMNGREKMLRDKFKARLKDSVVQSLK</sequence>
<reference evidence="1" key="1">
    <citation type="journal article" date="2021" name="Viruses">
        <title>Discovery and Characterization of Actively Replicating DNA and Retro-Transcribing Viruses in Lower Vertebrate Hosts Based on RNA Sequencing.</title>
        <authorList>
            <person name="Chen X.X."/>
            <person name="Wu W.C."/>
            <person name="Shi M."/>
        </authorList>
    </citation>
    <scope>NUCLEOTIDE SEQUENCE</scope>
    <source>
        <strain evidence="1">Cxx6</strain>
    </source>
</reference>
<dbReference type="EMBL" id="MZ244211">
    <property type="protein sequence ID" value="QWY26481.1"/>
    <property type="molecule type" value="Genomic_DNA"/>
</dbReference>
<protein>
    <submittedName>
        <fullName evidence="1">Uncharacterized protein</fullName>
    </submittedName>
</protein>
<organism evidence="1">
    <name type="scientific">Ranid herpesvirus 4</name>
    <dbReference type="NCBI Taxonomy" id="2849006"/>
    <lineage>
        <taxon>Viruses</taxon>
        <taxon>Duplodnaviria</taxon>
        <taxon>Heunggongvirae</taxon>
        <taxon>Peploviricota</taxon>
        <taxon>Herviviricetes</taxon>
        <taxon>Herpesvirales</taxon>
    </lineage>
</organism>
<proteinExistence type="predicted"/>
<evidence type="ECO:0000313" key="1">
    <source>
        <dbReference type="EMBL" id="QWY26481.1"/>
    </source>
</evidence>
<reference evidence="1" key="2">
    <citation type="submission" date="2021-04" db="EMBL/GenBank/DDBJ databases">
        <authorList>
            <person name="Chen X."/>
            <person name="Shi M."/>
            <person name="Wu W."/>
        </authorList>
    </citation>
    <scope>NUCLEOTIDE SEQUENCE</scope>
    <source>
        <strain evidence="1">Cxx6</strain>
    </source>
</reference>
<name>A0A8F3CIL3_9VIRU</name>
<accession>A0A8F3CIL3</accession>